<dbReference type="InterPro" id="IPR020904">
    <property type="entry name" value="Sc_DH/Rdtase_CS"/>
</dbReference>
<dbReference type="PANTHER" id="PTHR44196:SF1">
    <property type="entry name" value="DEHYDROGENASE_REDUCTASE SDR FAMILY MEMBER 7B"/>
    <property type="match status" value="1"/>
</dbReference>
<keyword evidence="5" id="KW-1185">Reference proteome</keyword>
<dbReference type="Proteomes" id="UP001055337">
    <property type="component" value="Chromosome"/>
</dbReference>
<feature type="domain" description="Ketoreductase" evidence="3">
    <location>
        <begin position="6"/>
        <end position="188"/>
    </location>
</feature>
<dbReference type="InterPro" id="IPR057326">
    <property type="entry name" value="KR_dom"/>
</dbReference>
<dbReference type="InterPro" id="IPR002347">
    <property type="entry name" value="SDR_fam"/>
</dbReference>
<evidence type="ECO:0000259" key="3">
    <source>
        <dbReference type="SMART" id="SM00822"/>
    </source>
</evidence>
<gene>
    <name evidence="4" type="ORF">MI149_01120</name>
</gene>
<dbReference type="PROSITE" id="PS00061">
    <property type="entry name" value="ADH_SHORT"/>
    <property type="match status" value="1"/>
</dbReference>
<dbReference type="Pfam" id="PF00106">
    <property type="entry name" value="adh_short"/>
    <property type="match status" value="1"/>
</dbReference>
<accession>A0ABY3TK09</accession>
<evidence type="ECO:0000313" key="5">
    <source>
        <dbReference type="Proteomes" id="UP001055337"/>
    </source>
</evidence>
<name>A0ABY3TK09_9MYCO</name>
<protein>
    <submittedName>
        <fullName evidence="4">SDR family NAD(P)-dependent oxidoreductase</fullName>
    </submittedName>
</protein>
<dbReference type="EMBL" id="CP092362">
    <property type="protein sequence ID" value="ULN41782.1"/>
    <property type="molecule type" value="Genomic_DNA"/>
</dbReference>
<dbReference type="InterPro" id="IPR036291">
    <property type="entry name" value="NAD(P)-bd_dom_sf"/>
</dbReference>
<dbReference type="Gene3D" id="3.40.50.720">
    <property type="entry name" value="NAD(P)-binding Rossmann-like Domain"/>
    <property type="match status" value="1"/>
</dbReference>
<dbReference type="SUPFAM" id="SSF51735">
    <property type="entry name" value="NAD(P)-binding Rossmann-fold domains"/>
    <property type="match status" value="1"/>
</dbReference>
<proteinExistence type="inferred from homology"/>
<reference evidence="4" key="1">
    <citation type="submission" date="2022-08" db="EMBL/GenBank/DDBJ databases">
        <title>Whole genome sequencing of non-tuberculosis mycobacteria type-strains.</title>
        <authorList>
            <person name="Igarashi Y."/>
            <person name="Osugi A."/>
            <person name="Mitarai S."/>
        </authorList>
    </citation>
    <scope>NUCLEOTIDE SEQUENCE</scope>
    <source>
        <strain evidence="4">JCM 16369</strain>
    </source>
</reference>
<dbReference type="RefSeq" id="WP_240178293.1">
    <property type="nucleotide sequence ID" value="NZ_CP092362.2"/>
</dbReference>
<evidence type="ECO:0000313" key="4">
    <source>
        <dbReference type="EMBL" id="ULN41782.1"/>
    </source>
</evidence>
<dbReference type="SMART" id="SM00822">
    <property type="entry name" value="PKS_KR"/>
    <property type="match status" value="1"/>
</dbReference>
<evidence type="ECO:0000256" key="2">
    <source>
        <dbReference type="ARBA" id="ARBA00023002"/>
    </source>
</evidence>
<dbReference type="PRINTS" id="PR00081">
    <property type="entry name" value="GDHRDH"/>
</dbReference>
<organism evidence="4 5">
    <name type="scientific">Mycolicibacterium crocinum</name>
    <dbReference type="NCBI Taxonomy" id="388459"/>
    <lineage>
        <taxon>Bacteria</taxon>
        <taxon>Bacillati</taxon>
        <taxon>Actinomycetota</taxon>
        <taxon>Actinomycetes</taxon>
        <taxon>Mycobacteriales</taxon>
        <taxon>Mycobacteriaceae</taxon>
        <taxon>Mycolicibacterium</taxon>
    </lineage>
</organism>
<sequence length="263" mass="28045">MTVTRPLALITGASSGIGYQLAQQFTTHGYDVVLAAEDDGIVAAAAALARDGASAEAVQVDLRNADGVAQLYRMVTDSEQPLAAAALNAGVGRGGKFIDTELDDDFDIVDLNVRGTMQLAKLVLRDMARRNSGKVLFTSSIASTMPGSHQPVYNASKSFIQSLAEAVHDELRGTEVTVTSLMPGPTDTNFFHRAKMDDTVIGRMKFKDDPAEVARQGFEALMRGDQKVVAESMSTKAIGLANRFLPDSVKAMANRVLSAPVPR</sequence>
<evidence type="ECO:0000256" key="1">
    <source>
        <dbReference type="ARBA" id="ARBA00006484"/>
    </source>
</evidence>
<comment type="similarity">
    <text evidence="1">Belongs to the short-chain dehydrogenases/reductases (SDR) family.</text>
</comment>
<dbReference type="CDD" id="cd05233">
    <property type="entry name" value="SDR_c"/>
    <property type="match status" value="1"/>
</dbReference>
<keyword evidence="2" id="KW-0560">Oxidoreductase</keyword>
<dbReference type="PANTHER" id="PTHR44196">
    <property type="entry name" value="DEHYDROGENASE/REDUCTASE SDR FAMILY MEMBER 7B"/>
    <property type="match status" value="1"/>
</dbReference>